<dbReference type="InterPro" id="IPR036282">
    <property type="entry name" value="Glutathione-S-Trfase_C_sf"/>
</dbReference>
<dbReference type="RefSeq" id="WP_051509569.1">
    <property type="nucleotide sequence ID" value="NZ_JEMG01000001.1"/>
</dbReference>
<sequence length="206" mass="22909">MDYFFSPMACSFAGHVIILEASLPIKMQPVSLLRKQTSDGLAFETISTKSQVPVLRFDDGRILTENSVVLQVLAEMAPEFGHLPARSSPNGQATLEWLNFVASELHKHCLYPIFTKGVPAEVQAWAKVNLGTKLAFVSKRLSHTPYLAGNAFSVADAYFGWALMLTLRGGLWEPKGDLLAYWGRLLERPAFIAAMENEEELFNQFA</sequence>
<proteinExistence type="predicted"/>
<reference evidence="2 3" key="1">
    <citation type="submission" date="2014-02" db="EMBL/GenBank/DDBJ databases">
        <title>Draft Genome of Hylemonella gracilis isolated from the Niagara River.</title>
        <authorList>
            <person name="Pawlowski D.R."/>
            <person name="Koudelka G.B."/>
        </authorList>
    </citation>
    <scope>NUCLEOTIDE SEQUENCE [LARGE SCALE GENOMIC DNA]</scope>
    <source>
        <strain evidence="2 3">Niagara R</strain>
    </source>
</reference>
<dbReference type="Gene3D" id="3.40.30.10">
    <property type="entry name" value="Glutaredoxin"/>
    <property type="match status" value="1"/>
</dbReference>
<accession>A0A016XGL4</accession>
<feature type="domain" description="GST C-terminal" evidence="1">
    <location>
        <begin position="87"/>
        <end position="205"/>
    </location>
</feature>
<dbReference type="eggNOG" id="COG0625">
    <property type="taxonomic scope" value="Bacteria"/>
</dbReference>
<dbReference type="Proteomes" id="UP000023268">
    <property type="component" value="Unassembled WGS sequence"/>
</dbReference>
<keyword evidence="2" id="KW-0808">Transferase</keyword>
<dbReference type="SUPFAM" id="SSF47616">
    <property type="entry name" value="GST C-terminal domain-like"/>
    <property type="match status" value="1"/>
</dbReference>
<organism evidence="2 3">
    <name type="scientific">Hylemonella gracilis str. Niagara R</name>
    <dbReference type="NCBI Taxonomy" id="1458275"/>
    <lineage>
        <taxon>Bacteria</taxon>
        <taxon>Pseudomonadati</taxon>
        <taxon>Pseudomonadota</taxon>
        <taxon>Betaproteobacteria</taxon>
        <taxon>Burkholderiales</taxon>
        <taxon>Comamonadaceae</taxon>
        <taxon>Hylemonella</taxon>
    </lineage>
</organism>
<dbReference type="GO" id="GO:0016740">
    <property type="term" value="F:transferase activity"/>
    <property type="evidence" value="ECO:0007669"/>
    <property type="project" value="UniProtKB-KW"/>
</dbReference>
<dbReference type="CDD" id="cd03057">
    <property type="entry name" value="GST_N_Beta"/>
    <property type="match status" value="1"/>
</dbReference>
<evidence type="ECO:0000313" key="3">
    <source>
        <dbReference type="Proteomes" id="UP000023268"/>
    </source>
</evidence>
<dbReference type="PANTHER" id="PTHR44051:SF8">
    <property type="entry name" value="GLUTATHIONE S-TRANSFERASE GSTA"/>
    <property type="match status" value="1"/>
</dbReference>
<dbReference type="OrthoDB" id="9782992at2"/>
<dbReference type="STRING" id="1458275.AZ34_06240"/>
<comment type="caution">
    <text evidence="2">The sequence shown here is derived from an EMBL/GenBank/DDBJ whole genome shotgun (WGS) entry which is preliminary data.</text>
</comment>
<gene>
    <name evidence="2" type="ORF">AZ34_06240</name>
</gene>
<dbReference type="SUPFAM" id="SSF52833">
    <property type="entry name" value="Thioredoxin-like"/>
    <property type="match status" value="1"/>
</dbReference>
<dbReference type="EMBL" id="JEMG01000001">
    <property type="protein sequence ID" value="EYC50702.1"/>
    <property type="molecule type" value="Genomic_DNA"/>
</dbReference>
<name>A0A016XGL4_9BURK</name>
<dbReference type="Gene3D" id="1.20.1050.10">
    <property type="match status" value="1"/>
</dbReference>
<dbReference type="AlphaFoldDB" id="A0A016XGL4"/>
<dbReference type="PROSITE" id="PS50405">
    <property type="entry name" value="GST_CTER"/>
    <property type="match status" value="1"/>
</dbReference>
<dbReference type="PANTHER" id="PTHR44051">
    <property type="entry name" value="GLUTATHIONE S-TRANSFERASE-RELATED"/>
    <property type="match status" value="1"/>
</dbReference>
<dbReference type="InterPro" id="IPR010987">
    <property type="entry name" value="Glutathione-S-Trfase_C-like"/>
</dbReference>
<protein>
    <submittedName>
        <fullName evidence="2">Glutathione S-transferase</fullName>
    </submittedName>
</protein>
<evidence type="ECO:0000313" key="2">
    <source>
        <dbReference type="EMBL" id="EYC50702.1"/>
    </source>
</evidence>
<evidence type="ECO:0000259" key="1">
    <source>
        <dbReference type="PROSITE" id="PS50405"/>
    </source>
</evidence>
<dbReference type="InterPro" id="IPR036249">
    <property type="entry name" value="Thioredoxin-like_sf"/>
</dbReference>